<evidence type="ECO:0008006" key="4">
    <source>
        <dbReference type="Google" id="ProtNLM"/>
    </source>
</evidence>
<feature type="signal peptide" evidence="1">
    <location>
        <begin position="1"/>
        <end position="22"/>
    </location>
</feature>
<evidence type="ECO:0000313" key="3">
    <source>
        <dbReference type="Proteomes" id="UP001228905"/>
    </source>
</evidence>
<dbReference type="PROSITE" id="PS51257">
    <property type="entry name" value="PROKAR_LIPOPROTEIN"/>
    <property type="match status" value="1"/>
</dbReference>
<evidence type="ECO:0000256" key="1">
    <source>
        <dbReference type="SAM" id="SignalP"/>
    </source>
</evidence>
<sequence length="125" mass="13452">MKALPVLAAAVLLASVAAPALAAGCADPSAEFNLSGTTWTGYVRWDDGETHTLKLKLRADCVAEYSYDGNTYTNGRWVQRGSLIEWDTNDHYAVYLGEASAASIGGVIYNRAHDHGSWVFMPGGR</sequence>
<reference evidence="2 3" key="1">
    <citation type="submission" date="2023-07" db="EMBL/GenBank/DDBJ databases">
        <title>Genomic Encyclopedia of Type Strains, Phase IV (KMG-IV): sequencing the most valuable type-strain genomes for metagenomic binning, comparative biology and taxonomic classification.</title>
        <authorList>
            <person name="Goeker M."/>
        </authorList>
    </citation>
    <scope>NUCLEOTIDE SEQUENCE [LARGE SCALE GENOMIC DNA]</scope>
    <source>
        <strain evidence="2 3">DSM 18695</strain>
    </source>
</reference>
<organism evidence="2 3">
    <name type="scientific">Caulobacter ginsengisoli</name>
    <dbReference type="NCBI Taxonomy" id="400775"/>
    <lineage>
        <taxon>Bacteria</taxon>
        <taxon>Pseudomonadati</taxon>
        <taxon>Pseudomonadota</taxon>
        <taxon>Alphaproteobacteria</taxon>
        <taxon>Caulobacterales</taxon>
        <taxon>Caulobacteraceae</taxon>
        <taxon>Caulobacter</taxon>
    </lineage>
</organism>
<dbReference type="EMBL" id="JAUSVS010000005">
    <property type="protein sequence ID" value="MDQ0465047.1"/>
    <property type="molecule type" value="Genomic_DNA"/>
</dbReference>
<name>A0ABU0IVU7_9CAUL</name>
<accession>A0ABU0IVU7</accession>
<feature type="chain" id="PRO_5046549640" description="DUF2147 domain-containing protein" evidence="1">
    <location>
        <begin position="23"/>
        <end position="125"/>
    </location>
</feature>
<keyword evidence="3" id="KW-1185">Reference proteome</keyword>
<comment type="caution">
    <text evidence="2">The sequence shown here is derived from an EMBL/GenBank/DDBJ whole genome shotgun (WGS) entry which is preliminary data.</text>
</comment>
<gene>
    <name evidence="2" type="ORF">QO010_002831</name>
</gene>
<dbReference type="Proteomes" id="UP001228905">
    <property type="component" value="Unassembled WGS sequence"/>
</dbReference>
<keyword evidence="1" id="KW-0732">Signal</keyword>
<proteinExistence type="predicted"/>
<evidence type="ECO:0000313" key="2">
    <source>
        <dbReference type="EMBL" id="MDQ0465047.1"/>
    </source>
</evidence>
<dbReference type="RefSeq" id="WP_307350136.1">
    <property type="nucleotide sequence ID" value="NZ_JAUSVS010000005.1"/>
</dbReference>
<protein>
    <recommendedName>
        <fullName evidence="4">DUF2147 domain-containing protein</fullName>
    </recommendedName>
</protein>